<proteinExistence type="predicted"/>
<reference evidence="2 3" key="1">
    <citation type="submission" date="2013-08" db="EMBL/GenBank/DDBJ databases">
        <title>The genome sequence of Knoellia subterranea.</title>
        <authorList>
            <person name="Zhu W."/>
            <person name="Wang G."/>
        </authorList>
    </citation>
    <scope>NUCLEOTIDE SEQUENCE [LARGE SCALE GENOMIC DNA]</scope>
    <source>
        <strain evidence="2 3">KCTC 19937</strain>
    </source>
</reference>
<comment type="caution">
    <text evidence="2">The sequence shown here is derived from an EMBL/GenBank/DDBJ whole genome shotgun (WGS) entry which is preliminary data.</text>
</comment>
<accession>A0A0A0JR76</accession>
<dbReference type="PROSITE" id="PS51704">
    <property type="entry name" value="GP_PDE"/>
    <property type="match status" value="1"/>
</dbReference>
<evidence type="ECO:0000259" key="1">
    <source>
        <dbReference type="PROSITE" id="PS51704"/>
    </source>
</evidence>
<dbReference type="STRING" id="1385521.N803_09860"/>
<dbReference type="Proteomes" id="UP000030011">
    <property type="component" value="Unassembled WGS sequence"/>
</dbReference>
<dbReference type="Gene3D" id="3.20.20.190">
    <property type="entry name" value="Phosphatidylinositol (PI) phosphodiesterase"/>
    <property type="match status" value="1"/>
</dbReference>
<dbReference type="EMBL" id="AVPK01000003">
    <property type="protein sequence ID" value="KGN38071.1"/>
    <property type="molecule type" value="Genomic_DNA"/>
</dbReference>
<dbReference type="InterPro" id="IPR017946">
    <property type="entry name" value="PLC-like_Pdiesterase_TIM-brl"/>
</dbReference>
<name>A0A0A0JR76_9MICO</name>
<dbReference type="GO" id="GO:0008081">
    <property type="term" value="F:phosphoric diester hydrolase activity"/>
    <property type="evidence" value="ECO:0007669"/>
    <property type="project" value="InterPro"/>
</dbReference>
<dbReference type="eggNOG" id="COG0584">
    <property type="taxonomic scope" value="Bacteria"/>
</dbReference>
<dbReference type="SUPFAM" id="SSF51695">
    <property type="entry name" value="PLC-like phosphodiesterases"/>
    <property type="match status" value="1"/>
</dbReference>
<dbReference type="Pfam" id="PF03009">
    <property type="entry name" value="GDPD"/>
    <property type="match status" value="1"/>
</dbReference>
<organism evidence="2 3">
    <name type="scientific">Knoellia subterranea KCTC 19937</name>
    <dbReference type="NCBI Taxonomy" id="1385521"/>
    <lineage>
        <taxon>Bacteria</taxon>
        <taxon>Bacillati</taxon>
        <taxon>Actinomycetota</taxon>
        <taxon>Actinomycetes</taxon>
        <taxon>Micrococcales</taxon>
        <taxon>Intrasporangiaceae</taxon>
        <taxon>Knoellia</taxon>
    </lineage>
</organism>
<evidence type="ECO:0000313" key="3">
    <source>
        <dbReference type="Proteomes" id="UP000030011"/>
    </source>
</evidence>
<dbReference type="RefSeq" id="WP_245617053.1">
    <property type="nucleotide sequence ID" value="NZ_AVPK01000003.1"/>
</dbReference>
<dbReference type="GO" id="GO:0006629">
    <property type="term" value="P:lipid metabolic process"/>
    <property type="evidence" value="ECO:0007669"/>
    <property type="project" value="InterPro"/>
</dbReference>
<evidence type="ECO:0000313" key="2">
    <source>
        <dbReference type="EMBL" id="KGN38071.1"/>
    </source>
</evidence>
<dbReference type="AlphaFoldDB" id="A0A0A0JR76"/>
<dbReference type="PANTHER" id="PTHR46211:SF14">
    <property type="entry name" value="GLYCEROPHOSPHODIESTER PHOSPHODIESTERASE"/>
    <property type="match status" value="1"/>
</dbReference>
<dbReference type="PANTHER" id="PTHR46211">
    <property type="entry name" value="GLYCEROPHOSPHORYL DIESTER PHOSPHODIESTERASE"/>
    <property type="match status" value="1"/>
</dbReference>
<gene>
    <name evidence="2" type="ORF">N803_09860</name>
</gene>
<keyword evidence="3" id="KW-1185">Reference proteome</keyword>
<protein>
    <submittedName>
        <fullName evidence="2">Glycerophosphoryl diester phosphodiesterase</fullName>
    </submittedName>
</protein>
<feature type="domain" description="GP-PDE" evidence="1">
    <location>
        <begin position="9"/>
        <end position="242"/>
    </location>
</feature>
<dbReference type="InterPro" id="IPR030395">
    <property type="entry name" value="GP_PDE_dom"/>
</dbReference>
<sequence length="283" mass="31089">MAYPSQVGPLAIAHRGGAGLAPENTLAAFGRATALGIRYLETDVRLTRDGQLACFHDETLDRVTSARGPVRHRTMAELRRLGVGGEPIVTLTEALEAFPDARFTVDMKEGAAIEPMARVLAQRSVGERVCVAGAWDGWLRRLRELAPHAHTALGWRSLTTLISCARAGVNAPRWVRTAEFAHVPVSLGRVPVFVDRLVDKAHAHGIRIIVWTVDEPGLMDRLLDAGVDGIITDRPDVLRESWIRRGIWDPMPTTPLPDFVPHTDTTKGAFRSTDRVRMGHEVA</sequence>